<evidence type="ECO:0000259" key="1">
    <source>
        <dbReference type="Pfam" id="PF00535"/>
    </source>
</evidence>
<sequence length="201" mass="23458">MNNDKYRSAAVITSTIGRPSLVRAIQSVAKQTYPCTHYVFVDGNQFADQAKAILDEYPQVIAVYLPMNTGANGWSNSAINAIAPFLVKEDVICYLDDDNWYTENHITHCMQTLNQFDVDYVYSLRNFYASEHEFICPDFIESLGKYRNRIMYPLQFNIIRWGGVKYLWFELGRHSPILILIVMPFQENWRFQYRRNGIVAN</sequence>
<organism evidence="2 3">
    <name type="scientific">[Pasteurella] mairii</name>
    <dbReference type="NCBI Taxonomy" id="757"/>
    <lineage>
        <taxon>Bacteria</taxon>
        <taxon>Pseudomonadati</taxon>
        <taxon>Pseudomonadota</taxon>
        <taxon>Gammaproteobacteria</taxon>
        <taxon>Pasteurellales</taxon>
        <taxon>Pasteurellaceae</taxon>
    </lineage>
</organism>
<protein>
    <submittedName>
        <fullName evidence="2">Glycosyl transferase family 2</fullName>
    </submittedName>
</protein>
<keyword evidence="2" id="KW-0808">Transferase</keyword>
<proteinExistence type="predicted"/>
<name>A0A379B372_9PAST</name>
<evidence type="ECO:0000313" key="3">
    <source>
        <dbReference type="Proteomes" id="UP000254280"/>
    </source>
</evidence>
<gene>
    <name evidence="2" type="ORF">NCTC10699_00333</name>
</gene>
<dbReference type="EMBL" id="UGSS01000002">
    <property type="protein sequence ID" value="SUB32749.1"/>
    <property type="molecule type" value="Genomic_DNA"/>
</dbReference>
<dbReference type="AlphaFoldDB" id="A0A379B372"/>
<dbReference type="Gene3D" id="3.90.550.10">
    <property type="entry name" value="Spore Coat Polysaccharide Biosynthesis Protein SpsA, Chain A"/>
    <property type="match status" value="1"/>
</dbReference>
<dbReference type="InterPro" id="IPR029044">
    <property type="entry name" value="Nucleotide-diphossugar_trans"/>
</dbReference>
<dbReference type="CDD" id="cd00761">
    <property type="entry name" value="Glyco_tranf_GTA_type"/>
    <property type="match status" value="1"/>
</dbReference>
<dbReference type="InterPro" id="IPR001173">
    <property type="entry name" value="Glyco_trans_2-like"/>
</dbReference>
<dbReference type="GO" id="GO:0016740">
    <property type="term" value="F:transferase activity"/>
    <property type="evidence" value="ECO:0007669"/>
    <property type="project" value="UniProtKB-KW"/>
</dbReference>
<feature type="domain" description="Glycosyltransferase 2-like" evidence="1">
    <location>
        <begin position="18"/>
        <end position="129"/>
    </location>
</feature>
<reference evidence="2 3" key="1">
    <citation type="submission" date="2018-06" db="EMBL/GenBank/DDBJ databases">
        <authorList>
            <consortium name="Pathogen Informatics"/>
            <person name="Doyle S."/>
        </authorList>
    </citation>
    <scope>NUCLEOTIDE SEQUENCE [LARGE SCALE GENOMIC DNA]</scope>
    <source>
        <strain evidence="2 3">NCTC10699</strain>
    </source>
</reference>
<dbReference type="Proteomes" id="UP000254280">
    <property type="component" value="Unassembled WGS sequence"/>
</dbReference>
<keyword evidence="3" id="KW-1185">Reference proteome</keyword>
<accession>A0A379B372</accession>
<dbReference type="Pfam" id="PF00535">
    <property type="entry name" value="Glycos_transf_2"/>
    <property type="match status" value="1"/>
</dbReference>
<evidence type="ECO:0000313" key="2">
    <source>
        <dbReference type="EMBL" id="SUB32749.1"/>
    </source>
</evidence>
<dbReference type="SUPFAM" id="SSF53448">
    <property type="entry name" value="Nucleotide-diphospho-sugar transferases"/>
    <property type="match status" value="1"/>
</dbReference>